<keyword evidence="8 10" id="KW-0131">Cell cycle</keyword>
<comment type="pathway">
    <text evidence="10 11">Cell wall biogenesis; peptidoglycan biosynthesis.</text>
</comment>
<dbReference type="InterPro" id="IPR035911">
    <property type="entry name" value="MurE/MurF_N"/>
</dbReference>
<evidence type="ECO:0000256" key="8">
    <source>
        <dbReference type="ARBA" id="ARBA00023306"/>
    </source>
</evidence>
<evidence type="ECO:0000256" key="6">
    <source>
        <dbReference type="ARBA" id="ARBA00022960"/>
    </source>
</evidence>
<evidence type="ECO:0000256" key="11">
    <source>
        <dbReference type="RuleBase" id="RU004136"/>
    </source>
</evidence>
<dbReference type="Gene3D" id="3.40.1390.10">
    <property type="entry name" value="MurE/MurF, N-terminal domain"/>
    <property type="match status" value="1"/>
</dbReference>
<feature type="domain" description="Mur ligase central" evidence="14">
    <location>
        <begin position="97"/>
        <end position="282"/>
    </location>
</feature>
<comment type="function">
    <text evidence="10 11">Involved in cell wall formation. Catalyzes the final step in the synthesis of UDP-N-acetylmuramoyl-pentapeptide, the precursor of murein.</text>
</comment>
<evidence type="ECO:0000313" key="15">
    <source>
        <dbReference type="EMBL" id="MCJ0741825.1"/>
    </source>
</evidence>
<dbReference type="EC" id="6.3.2.10" evidence="10 11"/>
<keyword evidence="1 10" id="KW-0963">Cytoplasm</keyword>
<proteinExistence type="inferred from homology"/>
<dbReference type="RefSeq" id="WP_243359335.1">
    <property type="nucleotide sequence ID" value="NZ_JALGBH010000001.1"/>
</dbReference>
<sequence length="433" mass="48357">MHNITLLYQIYLKHPKICTDTRLISENCIFFALKGENFDGNTFAEKALEMGAAYVVIDNPDFNKGESYFLVDDVLSALQELAKHHRNQLNIPVIGLTGSNGKTTTKELINAVLSQKFKTYATKGNLNNHIGVPLTLLSISNEVEIAIVEMGANHQKEIEQLCEIAQPGLGLITNVGMAHLEGFGGFEGVKKGKSELYAYLKTQSGIAFINKDNEHLVEMAEKHNLDNKVYYGKEASNYVSGYLKESNTFLEIEWIHNNRIYHASTHLTGKYNFENVLAAICIGTYFKLTPQEINQGLESYNPANNRSQVTKTERNTVICDYYNANPSSMTAALSNIKTLEASKKLIILGDMFELGPESATQHKNIIESALQSDAEQVVFIGSNFYAFKDAYKAAFFNNTADAADYLNKNHFKDFLVLLKGSRGMALERLFPLL</sequence>
<dbReference type="Pfam" id="PF08245">
    <property type="entry name" value="Mur_ligase_M"/>
    <property type="match status" value="1"/>
</dbReference>
<dbReference type="InterPro" id="IPR051046">
    <property type="entry name" value="MurCDEF_CellWall_CoF430Synth"/>
</dbReference>
<dbReference type="SUPFAM" id="SSF63418">
    <property type="entry name" value="MurE/MurF N-terminal domain"/>
    <property type="match status" value="1"/>
</dbReference>
<organism evidence="15 16">
    <name type="scientific">Pedobacter montanisoli</name>
    <dbReference type="NCBI Taxonomy" id="2923277"/>
    <lineage>
        <taxon>Bacteria</taxon>
        <taxon>Pseudomonadati</taxon>
        <taxon>Bacteroidota</taxon>
        <taxon>Sphingobacteriia</taxon>
        <taxon>Sphingobacteriales</taxon>
        <taxon>Sphingobacteriaceae</taxon>
        <taxon>Pedobacter</taxon>
    </lineage>
</organism>
<comment type="catalytic activity">
    <reaction evidence="10 11">
        <text>D-alanyl-D-alanine + UDP-N-acetyl-alpha-D-muramoyl-L-alanyl-gamma-D-glutamyl-meso-2,6-diaminopimelate + ATP = UDP-N-acetyl-alpha-D-muramoyl-L-alanyl-gamma-D-glutamyl-meso-2,6-diaminopimeloyl-D-alanyl-D-alanine + ADP + phosphate + H(+)</text>
        <dbReference type="Rhea" id="RHEA:28374"/>
        <dbReference type="ChEBI" id="CHEBI:15378"/>
        <dbReference type="ChEBI" id="CHEBI:30616"/>
        <dbReference type="ChEBI" id="CHEBI:43474"/>
        <dbReference type="ChEBI" id="CHEBI:57822"/>
        <dbReference type="ChEBI" id="CHEBI:61386"/>
        <dbReference type="ChEBI" id="CHEBI:83905"/>
        <dbReference type="ChEBI" id="CHEBI:456216"/>
        <dbReference type="EC" id="6.3.2.10"/>
    </reaction>
</comment>
<keyword evidence="7 10" id="KW-0573">Peptidoglycan synthesis</keyword>
<dbReference type="Gene3D" id="3.40.1190.10">
    <property type="entry name" value="Mur-like, catalytic domain"/>
    <property type="match status" value="1"/>
</dbReference>
<evidence type="ECO:0000256" key="5">
    <source>
        <dbReference type="ARBA" id="ARBA00022840"/>
    </source>
</evidence>
<dbReference type="PANTHER" id="PTHR43024">
    <property type="entry name" value="UDP-N-ACETYLMURAMOYL-TRIPEPTIDE--D-ALANYL-D-ALANINE LIGASE"/>
    <property type="match status" value="1"/>
</dbReference>
<keyword evidence="4 10" id="KW-0547">Nucleotide-binding</keyword>
<dbReference type="GO" id="GO:0016874">
    <property type="term" value="F:ligase activity"/>
    <property type="evidence" value="ECO:0007669"/>
    <property type="project" value="UniProtKB-KW"/>
</dbReference>
<evidence type="ECO:0000259" key="14">
    <source>
        <dbReference type="Pfam" id="PF08245"/>
    </source>
</evidence>
<dbReference type="InterPro" id="IPR036615">
    <property type="entry name" value="Mur_ligase_C_dom_sf"/>
</dbReference>
<keyword evidence="2 10" id="KW-0436">Ligase</keyword>
<evidence type="ECO:0000256" key="9">
    <source>
        <dbReference type="ARBA" id="ARBA00023316"/>
    </source>
</evidence>
<keyword evidence="6 10" id="KW-0133">Cell shape</keyword>
<evidence type="ECO:0000259" key="12">
    <source>
        <dbReference type="Pfam" id="PF01225"/>
    </source>
</evidence>
<keyword evidence="3 10" id="KW-0132">Cell division</keyword>
<dbReference type="InterPro" id="IPR000713">
    <property type="entry name" value="Mur_ligase_N"/>
</dbReference>
<evidence type="ECO:0000256" key="10">
    <source>
        <dbReference type="HAMAP-Rule" id="MF_02019"/>
    </source>
</evidence>
<dbReference type="SUPFAM" id="SSF53244">
    <property type="entry name" value="MurD-like peptide ligases, peptide-binding domain"/>
    <property type="match status" value="1"/>
</dbReference>
<keyword evidence="16" id="KW-1185">Reference proteome</keyword>
<accession>A0ABS9ZTA2</accession>
<dbReference type="InterPro" id="IPR004101">
    <property type="entry name" value="Mur_ligase_C"/>
</dbReference>
<keyword evidence="9 10" id="KW-0961">Cell wall biogenesis/degradation</keyword>
<protein>
    <recommendedName>
        <fullName evidence="10 11">UDP-N-acetylmuramoyl-tripeptide--D-alanyl-D-alanine ligase</fullName>
        <ecNumber evidence="10 11">6.3.2.10</ecNumber>
    </recommendedName>
    <alternativeName>
        <fullName evidence="10">D-alanyl-D-alanine-adding enzyme</fullName>
    </alternativeName>
</protein>
<dbReference type="Proteomes" id="UP001165460">
    <property type="component" value="Unassembled WGS sequence"/>
</dbReference>
<dbReference type="InterPro" id="IPR036565">
    <property type="entry name" value="Mur-like_cat_sf"/>
</dbReference>
<dbReference type="EMBL" id="JALGBH010000001">
    <property type="protein sequence ID" value="MCJ0741825.1"/>
    <property type="molecule type" value="Genomic_DNA"/>
</dbReference>
<feature type="domain" description="Mur ligase C-terminal" evidence="13">
    <location>
        <begin position="306"/>
        <end position="422"/>
    </location>
</feature>
<dbReference type="HAMAP" id="MF_02019">
    <property type="entry name" value="MurF"/>
    <property type="match status" value="1"/>
</dbReference>
<dbReference type="InterPro" id="IPR005863">
    <property type="entry name" value="UDP-N-AcMur_synth"/>
</dbReference>
<dbReference type="PANTHER" id="PTHR43024:SF1">
    <property type="entry name" value="UDP-N-ACETYLMURAMOYL-TRIPEPTIDE--D-ALANYL-D-ALANINE LIGASE"/>
    <property type="match status" value="1"/>
</dbReference>
<feature type="binding site" evidence="10">
    <location>
        <begin position="98"/>
        <end position="104"/>
    </location>
    <ligand>
        <name>ATP</name>
        <dbReference type="ChEBI" id="CHEBI:30616"/>
    </ligand>
</feature>
<evidence type="ECO:0000256" key="1">
    <source>
        <dbReference type="ARBA" id="ARBA00022490"/>
    </source>
</evidence>
<evidence type="ECO:0000256" key="4">
    <source>
        <dbReference type="ARBA" id="ARBA00022741"/>
    </source>
</evidence>
<dbReference type="NCBIfam" id="TIGR01143">
    <property type="entry name" value="murF"/>
    <property type="match status" value="1"/>
</dbReference>
<evidence type="ECO:0000259" key="13">
    <source>
        <dbReference type="Pfam" id="PF02875"/>
    </source>
</evidence>
<dbReference type="Pfam" id="PF02875">
    <property type="entry name" value="Mur_ligase_C"/>
    <property type="match status" value="1"/>
</dbReference>
<comment type="subcellular location">
    <subcellularLocation>
        <location evidence="10 11">Cytoplasm</location>
    </subcellularLocation>
</comment>
<feature type="domain" description="Mur ligase N-terminal catalytic" evidence="12">
    <location>
        <begin position="17"/>
        <end position="85"/>
    </location>
</feature>
<dbReference type="Pfam" id="PF01225">
    <property type="entry name" value="Mur_ligase"/>
    <property type="match status" value="1"/>
</dbReference>
<evidence type="ECO:0000313" key="16">
    <source>
        <dbReference type="Proteomes" id="UP001165460"/>
    </source>
</evidence>
<comment type="caution">
    <text evidence="15">The sequence shown here is derived from an EMBL/GenBank/DDBJ whole genome shotgun (WGS) entry which is preliminary data.</text>
</comment>
<dbReference type="SUPFAM" id="SSF53623">
    <property type="entry name" value="MurD-like peptide ligases, catalytic domain"/>
    <property type="match status" value="1"/>
</dbReference>
<evidence type="ECO:0000256" key="2">
    <source>
        <dbReference type="ARBA" id="ARBA00022598"/>
    </source>
</evidence>
<name>A0ABS9ZTA2_9SPHI</name>
<evidence type="ECO:0000256" key="3">
    <source>
        <dbReference type="ARBA" id="ARBA00022618"/>
    </source>
</evidence>
<dbReference type="Gene3D" id="3.90.190.20">
    <property type="entry name" value="Mur ligase, C-terminal domain"/>
    <property type="match status" value="1"/>
</dbReference>
<evidence type="ECO:0000256" key="7">
    <source>
        <dbReference type="ARBA" id="ARBA00022984"/>
    </source>
</evidence>
<keyword evidence="5 10" id="KW-0067">ATP-binding</keyword>
<gene>
    <name evidence="10" type="primary">murF</name>
    <name evidence="15" type="ORF">MMF97_03800</name>
</gene>
<comment type="similarity">
    <text evidence="10">Belongs to the MurCDEF family. MurF subfamily.</text>
</comment>
<reference evidence="15" key="1">
    <citation type="submission" date="2022-03" db="EMBL/GenBank/DDBJ databases">
        <authorList>
            <person name="Woo C.Y."/>
        </authorList>
    </citation>
    <scope>NUCLEOTIDE SEQUENCE</scope>
    <source>
        <strain evidence="15">CYS-01</strain>
    </source>
</reference>
<dbReference type="InterPro" id="IPR013221">
    <property type="entry name" value="Mur_ligase_cen"/>
</dbReference>